<feature type="coiled-coil region" evidence="1">
    <location>
        <begin position="7"/>
        <end position="41"/>
    </location>
</feature>
<feature type="domain" description="Glycosyl transferase family 1" evidence="2">
    <location>
        <begin position="750"/>
        <end position="841"/>
    </location>
</feature>
<evidence type="ECO:0000259" key="2">
    <source>
        <dbReference type="Pfam" id="PF00534"/>
    </source>
</evidence>
<dbReference type="GO" id="GO:0016757">
    <property type="term" value="F:glycosyltransferase activity"/>
    <property type="evidence" value="ECO:0007669"/>
    <property type="project" value="InterPro"/>
</dbReference>
<reference evidence="4" key="1">
    <citation type="submission" date="2018-12" db="EMBL/GenBank/DDBJ databases">
        <authorList>
            <person name="Will S."/>
            <person name="Neumann-Schaal M."/>
            <person name="Henke P."/>
        </authorList>
    </citation>
    <scope>NUCLEOTIDE SEQUENCE</scope>
    <source>
        <strain evidence="4">PCC 7102</strain>
    </source>
</reference>
<dbReference type="Gene3D" id="3.40.50.2000">
    <property type="entry name" value="Glycogen Phosphorylase B"/>
    <property type="match status" value="3"/>
</dbReference>
<evidence type="ECO:0008006" key="6">
    <source>
        <dbReference type="Google" id="ProtNLM"/>
    </source>
</evidence>
<dbReference type="CDD" id="cd03823">
    <property type="entry name" value="GT4_ExpE7-like"/>
    <property type="match status" value="1"/>
</dbReference>
<accession>A0A3S1CKT1</accession>
<dbReference type="InterPro" id="IPR050194">
    <property type="entry name" value="Glycosyltransferase_grp1"/>
</dbReference>
<dbReference type="InterPro" id="IPR028098">
    <property type="entry name" value="Glyco_trans_4-like_N"/>
</dbReference>
<dbReference type="PANTHER" id="PTHR45947:SF13">
    <property type="entry name" value="TRANSFERASE"/>
    <property type="match status" value="1"/>
</dbReference>
<dbReference type="InterPro" id="IPR001296">
    <property type="entry name" value="Glyco_trans_1"/>
</dbReference>
<dbReference type="RefSeq" id="WP_127082668.1">
    <property type="nucleotide sequence ID" value="NZ_RSCL01000010.1"/>
</dbReference>
<evidence type="ECO:0000256" key="1">
    <source>
        <dbReference type="SAM" id="Coils"/>
    </source>
</evidence>
<dbReference type="Pfam" id="PF13439">
    <property type="entry name" value="Glyco_transf_4"/>
    <property type="match status" value="1"/>
</dbReference>
<dbReference type="EMBL" id="RSCL01000010">
    <property type="protein sequence ID" value="RUT04693.1"/>
    <property type="molecule type" value="Genomic_DNA"/>
</dbReference>
<protein>
    <recommendedName>
        <fullName evidence="6">Glycosyl transferase</fullName>
    </recommendedName>
</protein>
<gene>
    <name evidence="4" type="ORF">DSM106972_042620</name>
</gene>
<dbReference type="Pfam" id="PF13692">
    <property type="entry name" value="Glyco_trans_1_4"/>
    <property type="match status" value="1"/>
</dbReference>
<keyword evidence="5" id="KW-1185">Reference proteome</keyword>
<evidence type="ECO:0000259" key="3">
    <source>
        <dbReference type="Pfam" id="PF13439"/>
    </source>
</evidence>
<organism evidence="4 5">
    <name type="scientific">Dulcicalothrix desertica PCC 7102</name>
    <dbReference type="NCBI Taxonomy" id="232991"/>
    <lineage>
        <taxon>Bacteria</taxon>
        <taxon>Bacillati</taxon>
        <taxon>Cyanobacteriota</taxon>
        <taxon>Cyanophyceae</taxon>
        <taxon>Nostocales</taxon>
        <taxon>Calotrichaceae</taxon>
        <taxon>Dulcicalothrix</taxon>
    </lineage>
</organism>
<comment type="caution">
    <text evidence="4">The sequence shown here is derived from an EMBL/GenBank/DDBJ whole genome shotgun (WGS) entry which is preliminary data.</text>
</comment>
<reference evidence="4" key="2">
    <citation type="journal article" date="2019" name="Genome Biol. Evol.">
        <title>Day and night: Metabolic profiles and evolutionary relationships of six axenic non-marine cyanobacteria.</title>
        <authorList>
            <person name="Will S.E."/>
            <person name="Henke P."/>
            <person name="Boedeker C."/>
            <person name="Huang S."/>
            <person name="Brinkmann H."/>
            <person name="Rohde M."/>
            <person name="Jarek M."/>
            <person name="Friedl T."/>
            <person name="Seufert S."/>
            <person name="Schumacher M."/>
            <person name="Overmann J."/>
            <person name="Neumann-Schaal M."/>
            <person name="Petersen J."/>
        </authorList>
    </citation>
    <scope>NUCLEOTIDE SEQUENCE [LARGE SCALE GENOMIC DNA]</scope>
    <source>
        <strain evidence="4">PCC 7102</strain>
    </source>
</reference>
<dbReference type="SUPFAM" id="SSF53756">
    <property type="entry name" value="UDP-Glycosyltransferase/glycogen phosphorylase"/>
    <property type="match status" value="2"/>
</dbReference>
<feature type="domain" description="Glycosyltransferase subfamily 4-like N-terminal" evidence="3">
    <location>
        <begin position="489"/>
        <end position="683"/>
    </location>
</feature>
<sequence>MVSEFEAKQTQTQLRTTQLELEHIKAQLQATQAELAQSQGLVSWMQTSKFWKLRLQFIESRNKIKQVQQKLQAILLKKHFIQNQLTSTSSDINFYHINLPRYIPEKPTVLLIVEETLPQCFRYRVQQKLEQLQALKYQVSWVSWRHYKQAQAQLHFCHIAIFYRVPAFREVVETIKYAKSLNKIVFFDIDDLIFNGDAYPEPYENLVGQVSPDEYEGLVQGVKFYREALTLCDYAIASTPALAEEMERVIGEGAVWCHRNAIDSTLLQFMHTQSPKITRAYISIFYGSGTKTHDADFLIAAPAIARIMEKYPNVRLTIVGYLTLPDLLAPYQDRVDRIGLLSNLEVYWEFLCQADINIAPLKSNLFNDCKSEIKWLEAAILGVPSVVTDTKMYLEVLQDGEDVLIASTQQEWFEKLDQMIGDSQYRLYIAHQAKQKALREYHPTVMAENFQIILENAILEAVSQHRAIQKQTKTKLLFVNVLYPPQALGGATGVVKNIIDTLKEKFDDRYEISVFTYDLHNPNGYELCEYLQDSIHVTRLSLPPYPDIDWRYQDQRVYEIFSQYLKLTQPDLIHFHCIQRLTASVLEAASDLNIPSIVTVHDAWWICDHQFMLDRDGVERNFHQNDPLVVARYADDLNKSLARRRYLAQQLNRAKLILAVSDFQASLYSLNGFTQIQVNRNGIKPLPVLARTPSKRIRLGFAGGICVHKGYYFLKEAIIAANLYKTEVTVIDLFIDSGLPRHETWGSTPVQLIPKLPHERMADFYSQIDVLVAPSLWSESFGLITREATLAGVWVVASNKGGLAEDICPGITGDIFSPDDINELIEILKRIEQAPEKYQKQLVPNTQHIRRIEEQINELETIYESIVLNHS</sequence>
<dbReference type="AlphaFoldDB" id="A0A3S1CKT1"/>
<dbReference type="OrthoDB" id="7593532at2"/>
<dbReference type="Proteomes" id="UP000271624">
    <property type="component" value="Unassembled WGS sequence"/>
</dbReference>
<keyword evidence="1" id="KW-0175">Coiled coil</keyword>
<proteinExistence type="predicted"/>
<evidence type="ECO:0000313" key="5">
    <source>
        <dbReference type="Proteomes" id="UP000271624"/>
    </source>
</evidence>
<evidence type="ECO:0000313" key="4">
    <source>
        <dbReference type="EMBL" id="RUT04693.1"/>
    </source>
</evidence>
<name>A0A3S1CKT1_9CYAN</name>
<dbReference type="Pfam" id="PF00534">
    <property type="entry name" value="Glycos_transf_1"/>
    <property type="match status" value="1"/>
</dbReference>
<dbReference type="PANTHER" id="PTHR45947">
    <property type="entry name" value="SULFOQUINOVOSYL TRANSFERASE SQD2"/>
    <property type="match status" value="1"/>
</dbReference>